<evidence type="ECO:0000256" key="1">
    <source>
        <dbReference type="ARBA" id="ARBA00004651"/>
    </source>
</evidence>
<evidence type="ECO:0000256" key="3">
    <source>
        <dbReference type="ARBA" id="ARBA00022449"/>
    </source>
</evidence>
<feature type="transmembrane region" description="Helical" evidence="8">
    <location>
        <begin position="12"/>
        <end position="30"/>
    </location>
</feature>
<proteinExistence type="inferred from homology"/>
<keyword evidence="3" id="KW-0050">Antiport</keyword>
<keyword evidence="5 8" id="KW-0812">Transmembrane</keyword>
<evidence type="ECO:0000256" key="2">
    <source>
        <dbReference type="ARBA" id="ARBA00009425"/>
    </source>
</evidence>
<dbReference type="OrthoDB" id="9798859at2"/>
<evidence type="ECO:0000313" key="11">
    <source>
        <dbReference type="Proteomes" id="UP000256562"/>
    </source>
</evidence>
<dbReference type="Proteomes" id="UP000256562">
    <property type="component" value="Unassembled WGS sequence"/>
</dbReference>
<dbReference type="GO" id="GO:0005886">
    <property type="term" value="C:plasma membrane"/>
    <property type="evidence" value="ECO:0007669"/>
    <property type="project" value="UniProtKB-SubCell"/>
</dbReference>
<keyword evidence="7 8" id="KW-0472">Membrane</keyword>
<comment type="similarity">
    <text evidence="2">Belongs to the CPA3 antiporters (TC 2.A.63) subunit B family.</text>
</comment>
<feature type="transmembrane region" description="Helical" evidence="8">
    <location>
        <begin position="36"/>
        <end position="58"/>
    </location>
</feature>
<evidence type="ECO:0000256" key="6">
    <source>
        <dbReference type="ARBA" id="ARBA00022989"/>
    </source>
</evidence>
<evidence type="ECO:0000256" key="7">
    <source>
        <dbReference type="ARBA" id="ARBA00023136"/>
    </source>
</evidence>
<evidence type="ECO:0000256" key="5">
    <source>
        <dbReference type="ARBA" id="ARBA00022692"/>
    </source>
</evidence>
<comment type="caution">
    <text evidence="10">The sequence shown here is derived from an EMBL/GenBank/DDBJ whole genome shotgun (WGS) entry which is preliminary data.</text>
</comment>
<dbReference type="NCBIfam" id="NF009224">
    <property type="entry name" value="PRK12574.1"/>
    <property type="match status" value="1"/>
</dbReference>
<dbReference type="RefSeq" id="WP_116093739.1">
    <property type="nucleotide sequence ID" value="NZ_QKXQ01000098.1"/>
</dbReference>
<keyword evidence="3" id="KW-0813">Transport</keyword>
<feature type="transmembrane region" description="Helical" evidence="8">
    <location>
        <begin position="109"/>
        <end position="136"/>
    </location>
</feature>
<comment type="subcellular location">
    <subcellularLocation>
        <location evidence="1">Cell membrane</location>
        <topology evidence="1">Multi-pass membrane protein</topology>
    </subcellularLocation>
</comment>
<evidence type="ECO:0000259" key="9">
    <source>
        <dbReference type="Pfam" id="PF04039"/>
    </source>
</evidence>
<dbReference type="PANTHER" id="PTHR33932:SF4">
    <property type="entry name" value="NA(+)_H(+) ANTIPORTER SUBUNIT B"/>
    <property type="match status" value="1"/>
</dbReference>
<evidence type="ECO:0000313" key="10">
    <source>
        <dbReference type="EMBL" id="REH99449.1"/>
    </source>
</evidence>
<name>A0A3E0IRV9_9STAP</name>
<reference evidence="10 11" key="1">
    <citation type="journal article" date="2018" name="Vet. Microbiol.">
        <title>Characterisation of Staphylococcus felis isolated from cats using whole genome sequencing.</title>
        <authorList>
            <person name="Worthing K."/>
            <person name="Pang S."/>
            <person name="Trott D.J."/>
            <person name="Abraham S."/>
            <person name="Coombs G.W."/>
            <person name="Jordan D."/>
            <person name="McIntyre L."/>
            <person name="Davies M.R."/>
            <person name="Norris J."/>
        </authorList>
    </citation>
    <scope>NUCLEOTIDE SEQUENCE [LARGE SCALE GENOMIC DNA]</scope>
    <source>
        <strain evidence="10 11">F9</strain>
    </source>
</reference>
<gene>
    <name evidence="10" type="ORF">DOS83_02295</name>
</gene>
<keyword evidence="4" id="KW-1003">Cell membrane</keyword>
<feature type="transmembrane region" description="Helical" evidence="8">
    <location>
        <begin position="70"/>
        <end position="89"/>
    </location>
</feature>
<evidence type="ECO:0000256" key="8">
    <source>
        <dbReference type="SAM" id="Phobius"/>
    </source>
</evidence>
<evidence type="ECO:0000256" key="4">
    <source>
        <dbReference type="ARBA" id="ARBA00022475"/>
    </source>
</evidence>
<sequence>MKENDLVLKTITRVVVFIILTFGFYLFFAGHHNPGGGFIAGLILSSAFILMFLAFDVVQVLEALPIDFRKIMIIGAMISIVTAVVPFFFGKNILYQSDWYVHLPYFGEVHVSSITLFEAGIMITVVGVVVTTILSLSGGRT</sequence>
<dbReference type="Pfam" id="PF04039">
    <property type="entry name" value="MnhB"/>
    <property type="match status" value="1"/>
</dbReference>
<accession>A0A3E0IRV9</accession>
<dbReference type="EMBL" id="QKXQ01000098">
    <property type="protein sequence ID" value="REH99449.1"/>
    <property type="molecule type" value="Genomic_DNA"/>
</dbReference>
<protein>
    <submittedName>
        <fullName evidence="10">Na(+)/H(+) antiporter subunit B</fullName>
    </submittedName>
</protein>
<dbReference type="PANTHER" id="PTHR33932">
    <property type="entry name" value="NA(+)/H(+) ANTIPORTER SUBUNIT B"/>
    <property type="match status" value="1"/>
</dbReference>
<organism evidence="10 11">
    <name type="scientific">Staphylococcus felis</name>
    <dbReference type="NCBI Taxonomy" id="46127"/>
    <lineage>
        <taxon>Bacteria</taxon>
        <taxon>Bacillati</taxon>
        <taxon>Bacillota</taxon>
        <taxon>Bacilli</taxon>
        <taxon>Bacillales</taxon>
        <taxon>Staphylococcaceae</taxon>
        <taxon>Staphylococcus</taxon>
    </lineage>
</organism>
<dbReference type="InterPro" id="IPR050622">
    <property type="entry name" value="CPA3_antiporter_subunitB"/>
</dbReference>
<feature type="domain" description="Na+/H+ antiporter MnhB subunit-related protein" evidence="9">
    <location>
        <begin position="7"/>
        <end position="131"/>
    </location>
</feature>
<keyword evidence="6 8" id="KW-1133">Transmembrane helix</keyword>
<dbReference type="InterPro" id="IPR007182">
    <property type="entry name" value="MnhB"/>
</dbReference>
<dbReference type="GO" id="GO:0015297">
    <property type="term" value="F:antiporter activity"/>
    <property type="evidence" value="ECO:0007669"/>
    <property type="project" value="UniProtKB-KW"/>
</dbReference>
<dbReference type="AlphaFoldDB" id="A0A3E0IRV9"/>